<evidence type="ECO:0000256" key="1">
    <source>
        <dbReference type="ARBA" id="ARBA00004442"/>
    </source>
</evidence>
<dbReference type="Pfam" id="PF13181">
    <property type="entry name" value="TPR_8"/>
    <property type="match status" value="1"/>
</dbReference>
<feature type="chain" id="PRO_5045715013" evidence="7">
    <location>
        <begin position="22"/>
        <end position="642"/>
    </location>
</feature>
<dbReference type="InterPro" id="IPR006665">
    <property type="entry name" value="OmpA-like"/>
</dbReference>
<evidence type="ECO:0000313" key="9">
    <source>
        <dbReference type="EMBL" id="MBD1395946.1"/>
    </source>
</evidence>
<dbReference type="PANTHER" id="PTHR30329:SF21">
    <property type="entry name" value="LIPOPROTEIN YIAD-RELATED"/>
    <property type="match status" value="1"/>
</dbReference>
<evidence type="ECO:0000256" key="3">
    <source>
        <dbReference type="ARBA" id="ARBA00023237"/>
    </source>
</evidence>
<sequence>MVKHLLLSLLLVLSTASYSFAQTGKSSTNSRKAVTLYYKAEEAAQGRDFNKALVYLAEAVERDPKYADAYLKIASLHRAMGNKPEVFENLQKGLALKPYSPSLVNSYFDLADLHFERGDYEQSKKNFELFLKGKPRNAKMMDYARQQIQSADLAAAAMLKPVDFDPVRLPSDVNSFELQYFPSTTADQRNLIFTARTGNRPDQDENIYVSQKQNSSWGKPTSISAIINTPANEGAATISGDGKTLVFTSCNRSDSQGDCDLYISFRTGNEWSKPKNMGPMVNSKAWDSQPSLSADGRTLYFTSTRGGGIGKEDIWVTYLKEDGSWQKPENMGEPVNSKGRDMAPFVHVSGSTLYFVSDGHLGMGGLDVFKTSQGPGQKWTIPQNMGYPLNTHADEGSMFITADNKKGYYSRQEMTESGVFTIQLYEFDVPEGWRSKVNSTYAQGRVFHADTKKPLGAVVQLYDVSSDSLVQQVHSDKISGEYTIVLSEGKQYALYVSAPNFLLNSLSFDYISQKTLSPVALDVYLKPIKSGANIVLSNLFFDTGQYKLERKSKTELDKLITFMRQNIGVKIEISGHTDDVGSDQDNKVLSERRAKSVADYLRSNGVPKDRITHIGHGESKPVRPNTSEENRSQNRRIEMRVL</sequence>
<dbReference type="PROSITE" id="PS50005">
    <property type="entry name" value="TPR"/>
    <property type="match status" value="2"/>
</dbReference>
<dbReference type="InterPro" id="IPR019734">
    <property type="entry name" value="TPR_rpt"/>
</dbReference>
<comment type="caution">
    <text evidence="9">The sequence shown here is derived from an EMBL/GenBank/DDBJ whole genome shotgun (WGS) entry which is preliminary data.</text>
</comment>
<feature type="region of interest" description="Disordered" evidence="6">
    <location>
        <begin position="607"/>
        <end position="642"/>
    </location>
</feature>
<dbReference type="InterPro" id="IPR011990">
    <property type="entry name" value="TPR-like_helical_dom_sf"/>
</dbReference>
<dbReference type="SUPFAM" id="SSF48452">
    <property type="entry name" value="TPR-like"/>
    <property type="match status" value="1"/>
</dbReference>
<feature type="signal peptide" evidence="7">
    <location>
        <begin position="1"/>
        <end position="21"/>
    </location>
</feature>
<dbReference type="CDD" id="cd07185">
    <property type="entry name" value="OmpA_C-like"/>
    <property type="match status" value="1"/>
</dbReference>
<proteinExistence type="predicted"/>
<dbReference type="Gene3D" id="2.120.10.30">
    <property type="entry name" value="TolB, C-terminal domain"/>
    <property type="match status" value="1"/>
</dbReference>
<keyword evidence="3" id="KW-0998">Cell outer membrane</keyword>
<evidence type="ECO:0000256" key="5">
    <source>
        <dbReference type="PROSITE-ProRule" id="PRU00473"/>
    </source>
</evidence>
<dbReference type="Pfam" id="PF00691">
    <property type="entry name" value="OmpA"/>
    <property type="match status" value="1"/>
</dbReference>
<accession>A0ABR7XCC3</accession>
<reference evidence="9 10" key="1">
    <citation type="submission" date="2020-09" db="EMBL/GenBank/DDBJ databases">
        <title>Genome sequencing and assembly of Pontibacter sp.</title>
        <authorList>
            <person name="Chhetri G."/>
        </authorList>
    </citation>
    <scope>NUCLEOTIDE SEQUENCE [LARGE SCALE GENOMIC DNA]</scope>
    <source>
        <strain evidence="9 10">JH31</strain>
    </source>
</reference>
<dbReference type="InterPro" id="IPR011042">
    <property type="entry name" value="6-blade_b-propeller_TolB-like"/>
</dbReference>
<evidence type="ECO:0000256" key="2">
    <source>
        <dbReference type="ARBA" id="ARBA00023136"/>
    </source>
</evidence>
<organism evidence="9 10">
    <name type="scientific">Pontibacter aquaedesilientis</name>
    <dbReference type="NCBI Taxonomy" id="2766980"/>
    <lineage>
        <taxon>Bacteria</taxon>
        <taxon>Pseudomonadati</taxon>
        <taxon>Bacteroidota</taxon>
        <taxon>Cytophagia</taxon>
        <taxon>Cytophagales</taxon>
        <taxon>Hymenobacteraceae</taxon>
        <taxon>Pontibacter</taxon>
    </lineage>
</organism>
<keyword evidence="2 5" id="KW-0472">Membrane</keyword>
<evidence type="ECO:0000259" key="8">
    <source>
        <dbReference type="PROSITE" id="PS51123"/>
    </source>
</evidence>
<evidence type="ECO:0000256" key="4">
    <source>
        <dbReference type="PROSITE-ProRule" id="PRU00339"/>
    </source>
</evidence>
<protein>
    <submittedName>
        <fullName evidence="9">PD40 domain-containing protein</fullName>
    </submittedName>
</protein>
<dbReference type="InterPro" id="IPR050330">
    <property type="entry name" value="Bact_OuterMem_StrucFunc"/>
</dbReference>
<feature type="repeat" description="TPR" evidence="4">
    <location>
        <begin position="67"/>
        <end position="100"/>
    </location>
</feature>
<dbReference type="SUPFAM" id="SSF82171">
    <property type="entry name" value="DPP6 N-terminal domain-like"/>
    <property type="match status" value="1"/>
</dbReference>
<dbReference type="InterPro" id="IPR036737">
    <property type="entry name" value="OmpA-like_sf"/>
</dbReference>
<feature type="domain" description="OmpA-like" evidence="8">
    <location>
        <begin position="528"/>
        <end position="642"/>
    </location>
</feature>
<dbReference type="InterPro" id="IPR006690">
    <property type="entry name" value="OMPA-like_CS"/>
</dbReference>
<dbReference type="PROSITE" id="PS51123">
    <property type="entry name" value="OMPA_2"/>
    <property type="match status" value="1"/>
</dbReference>
<gene>
    <name evidence="9" type="ORF">H9Q13_02110</name>
</gene>
<dbReference type="PRINTS" id="PR01021">
    <property type="entry name" value="OMPADOMAIN"/>
</dbReference>
<dbReference type="InterPro" id="IPR011659">
    <property type="entry name" value="WD40"/>
</dbReference>
<comment type="subcellular location">
    <subcellularLocation>
        <location evidence="1">Cell outer membrane</location>
    </subcellularLocation>
</comment>
<dbReference type="InterPro" id="IPR006664">
    <property type="entry name" value="OMP_bac"/>
</dbReference>
<feature type="repeat" description="TPR" evidence="4">
    <location>
        <begin position="104"/>
        <end position="137"/>
    </location>
</feature>
<dbReference type="PANTHER" id="PTHR30329">
    <property type="entry name" value="STATOR ELEMENT OF FLAGELLAR MOTOR COMPLEX"/>
    <property type="match status" value="1"/>
</dbReference>
<dbReference type="Proteomes" id="UP000625551">
    <property type="component" value="Unassembled WGS sequence"/>
</dbReference>
<dbReference type="Pfam" id="PF07676">
    <property type="entry name" value="PD40"/>
    <property type="match status" value="3"/>
</dbReference>
<keyword evidence="4" id="KW-0802">TPR repeat</keyword>
<keyword evidence="7" id="KW-0732">Signal</keyword>
<name>A0ABR7XCC3_9BACT</name>
<dbReference type="PROSITE" id="PS01068">
    <property type="entry name" value="OMPA_1"/>
    <property type="match status" value="1"/>
</dbReference>
<evidence type="ECO:0000256" key="7">
    <source>
        <dbReference type="SAM" id="SignalP"/>
    </source>
</evidence>
<dbReference type="Gene3D" id="1.25.40.10">
    <property type="entry name" value="Tetratricopeptide repeat domain"/>
    <property type="match status" value="1"/>
</dbReference>
<evidence type="ECO:0000256" key="6">
    <source>
        <dbReference type="SAM" id="MobiDB-lite"/>
    </source>
</evidence>
<dbReference type="CDD" id="cd15482">
    <property type="entry name" value="Sialidase_non-viral"/>
    <property type="match status" value="1"/>
</dbReference>
<dbReference type="EMBL" id="JACXAJ010000001">
    <property type="protein sequence ID" value="MBD1395946.1"/>
    <property type="molecule type" value="Genomic_DNA"/>
</dbReference>
<dbReference type="SMART" id="SM00028">
    <property type="entry name" value="TPR"/>
    <property type="match status" value="3"/>
</dbReference>
<dbReference type="RefSeq" id="WP_191182096.1">
    <property type="nucleotide sequence ID" value="NZ_JACXAJ010000001.1"/>
</dbReference>
<keyword evidence="10" id="KW-1185">Reference proteome</keyword>
<dbReference type="Gene3D" id="3.30.1330.60">
    <property type="entry name" value="OmpA-like domain"/>
    <property type="match status" value="1"/>
</dbReference>
<dbReference type="SUPFAM" id="SSF103088">
    <property type="entry name" value="OmpA-like"/>
    <property type="match status" value="1"/>
</dbReference>
<evidence type="ECO:0000313" key="10">
    <source>
        <dbReference type="Proteomes" id="UP000625551"/>
    </source>
</evidence>